<keyword evidence="2" id="KW-0808">Transferase</keyword>
<dbReference type="SUPFAM" id="SSF53756">
    <property type="entry name" value="UDP-Glycosyltransferase/glycogen phosphorylase"/>
    <property type="match status" value="1"/>
</dbReference>
<feature type="domain" description="Glycosyl transferase family 1" evidence="3">
    <location>
        <begin position="185"/>
        <end position="356"/>
    </location>
</feature>
<dbReference type="OrthoDB" id="9801609at2"/>
<protein>
    <recommendedName>
        <fullName evidence="3">Glycosyl transferase family 1 domain-containing protein</fullName>
    </recommendedName>
</protein>
<gene>
    <name evidence="4" type="ORF">C3Y92_18905</name>
</gene>
<keyword evidence="5" id="KW-1185">Reference proteome</keyword>
<name>A0A4P6HQ00_9BACT</name>
<proteinExistence type="predicted"/>
<dbReference type="AlphaFoldDB" id="A0A4P6HQ00"/>
<dbReference type="Pfam" id="PF00534">
    <property type="entry name" value="Glycos_transf_1"/>
    <property type="match status" value="1"/>
</dbReference>
<dbReference type="PANTHER" id="PTHR12526">
    <property type="entry name" value="GLYCOSYLTRANSFERASE"/>
    <property type="match status" value="1"/>
</dbReference>
<reference evidence="4 5" key="1">
    <citation type="submission" date="2018-02" db="EMBL/GenBank/DDBJ databases">
        <title>Genome sequence of Desulfovibrio carbinolicus DSM 3852.</title>
        <authorList>
            <person name="Wilbanks E."/>
            <person name="Skennerton C.T."/>
            <person name="Orphan V.J."/>
        </authorList>
    </citation>
    <scope>NUCLEOTIDE SEQUENCE [LARGE SCALE GENOMIC DNA]</scope>
    <source>
        <strain evidence="4 5">DSM 3852</strain>
    </source>
</reference>
<dbReference type="GO" id="GO:0016757">
    <property type="term" value="F:glycosyltransferase activity"/>
    <property type="evidence" value="ECO:0007669"/>
    <property type="project" value="UniProtKB-KW"/>
</dbReference>
<evidence type="ECO:0000313" key="4">
    <source>
        <dbReference type="EMBL" id="QAZ69195.1"/>
    </source>
</evidence>
<dbReference type="PANTHER" id="PTHR12526:SF510">
    <property type="entry name" value="D-INOSITOL 3-PHOSPHATE GLYCOSYLTRANSFERASE"/>
    <property type="match status" value="1"/>
</dbReference>
<dbReference type="EMBL" id="CP026538">
    <property type="protein sequence ID" value="QAZ69195.1"/>
    <property type="molecule type" value="Genomic_DNA"/>
</dbReference>
<accession>A0A4P6HQ00</accession>
<dbReference type="Proteomes" id="UP000293296">
    <property type="component" value="Chromosome"/>
</dbReference>
<keyword evidence="1" id="KW-0328">Glycosyltransferase</keyword>
<dbReference type="Gene3D" id="3.40.50.2000">
    <property type="entry name" value="Glycogen Phosphorylase B"/>
    <property type="match status" value="2"/>
</dbReference>
<organism evidence="4 5">
    <name type="scientific">Solidesulfovibrio carbinolicus</name>
    <dbReference type="NCBI Taxonomy" id="296842"/>
    <lineage>
        <taxon>Bacteria</taxon>
        <taxon>Pseudomonadati</taxon>
        <taxon>Thermodesulfobacteriota</taxon>
        <taxon>Desulfovibrionia</taxon>
        <taxon>Desulfovibrionales</taxon>
        <taxon>Desulfovibrionaceae</taxon>
        <taxon>Solidesulfovibrio</taxon>
    </lineage>
</organism>
<sequence length="548" mass="57852">MRLLIYCDDPSYGGTAVNAGLLAQGLVEAGHAVALAAAADITGQAPGVSHLPIDCDTMRGFFKTVSSRTEPEEVLLAARPDLTLFCDGAPDSSLAAKAVCRDWGIPYGIQVNYVAVDQIAAMGPRLEEARRAFDAALAVAAVSGENLTLLRLVFNLSPQRSGVIRNGRPLNFFEPVPEAERLARRDALGLAPDEVLCLTVARYEPRKGYRHLLAAAELLHGRKGGQRLRFAAIGHCLGSGRRQVEALVAASPARDRVRLLGQRDDVREWLAAADIFALPSESEGMPLCVIEAMAQSLPVAASAVSGVPELLGDAGVLLPDPNVSPEATAQALANALAWLAADAPARVRLGQAGRQRALAHFTLPAMLRDWVGLVASLAPAVAASRPRWPDPADYQPPNKAGLGADIPVGEDVPAFPFLKDGWSHGEVSGRWTDGTRARLRLGLPEAARAGFVLELSGHPYPGGGAPLVMTLTADGRPAGRFAWPGAPENLDAALCCLPGSQGFPSQTDIVFSFDGAASPASRGESDDERLLGFFLTRLRIAPLGREEA</sequence>
<evidence type="ECO:0000313" key="5">
    <source>
        <dbReference type="Proteomes" id="UP000293296"/>
    </source>
</evidence>
<dbReference type="RefSeq" id="WP_129355358.1">
    <property type="nucleotide sequence ID" value="NZ_CP026538.1"/>
</dbReference>
<evidence type="ECO:0000256" key="2">
    <source>
        <dbReference type="ARBA" id="ARBA00022679"/>
    </source>
</evidence>
<dbReference type="KEGG" id="dcb:C3Y92_18905"/>
<dbReference type="InterPro" id="IPR001296">
    <property type="entry name" value="Glyco_trans_1"/>
</dbReference>
<evidence type="ECO:0000259" key="3">
    <source>
        <dbReference type="Pfam" id="PF00534"/>
    </source>
</evidence>
<evidence type="ECO:0000256" key="1">
    <source>
        <dbReference type="ARBA" id="ARBA00022676"/>
    </source>
</evidence>